<reference evidence="2 3" key="1">
    <citation type="submission" date="2020-11" db="EMBL/GenBank/DDBJ databases">
        <title>Pedobacter endophytica, an endophytic bacteria isolated form Carex pumila.</title>
        <authorList>
            <person name="Peng Y."/>
            <person name="Jiang L."/>
            <person name="Lee J."/>
        </authorList>
    </citation>
    <scope>NUCLEOTIDE SEQUENCE [LARGE SCALE GENOMIC DNA]</scope>
    <source>
        <strain evidence="2 3">JBR3-12</strain>
    </source>
</reference>
<gene>
    <name evidence="2" type="ORF">IZT61_19255</name>
</gene>
<sequence>MNYPILISVIVLVALLIVFLIRRNRKDKKEFEKEVIDSELPPKEDKENI</sequence>
<accession>A0A7S9KYH0</accession>
<evidence type="ECO:0000256" key="1">
    <source>
        <dbReference type="SAM" id="Phobius"/>
    </source>
</evidence>
<keyword evidence="1" id="KW-0812">Transmembrane</keyword>
<dbReference type="AlphaFoldDB" id="A0A7S9KYH0"/>
<dbReference type="KEGG" id="pex:IZT61_19255"/>
<feature type="transmembrane region" description="Helical" evidence="1">
    <location>
        <begin position="6"/>
        <end position="22"/>
    </location>
</feature>
<keyword evidence="1" id="KW-0472">Membrane</keyword>
<dbReference type="Proteomes" id="UP000594759">
    <property type="component" value="Chromosome"/>
</dbReference>
<organism evidence="2 3">
    <name type="scientific">Pedobacter endophyticus</name>
    <dbReference type="NCBI Taxonomy" id="2789740"/>
    <lineage>
        <taxon>Bacteria</taxon>
        <taxon>Pseudomonadati</taxon>
        <taxon>Bacteroidota</taxon>
        <taxon>Sphingobacteriia</taxon>
        <taxon>Sphingobacteriales</taxon>
        <taxon>Sphingobacteriaceae</taxon>
        <taxon>Pedobacter</taxon>
    </lineage>
</organism>
<proteinExistence type="predicted"/>
<keyword evidence="3" id="KW-1185">Reference proteome</keyword>
<dbReference type="EMBL" id="CP064939">
    <property type="protein sequence ID" value="QPH39166.1"/>
    <property type="molecule type" value="Genomic_DNA"/>
</dbReference>
<evidence type="ECO:0000313" key="3">
    <source>
        <dbReference type="Proteomes" id="UP000594759"/>
    </source>
</evidence>
<evidence type="ECO:0000313" key="2">
    <source>
        <dbReference type="EMBL" id="QPH39166.1"/>
    </source>
</evidence>
<dbReference type="RefSeq" id="WP_196098638.1">
    <property type="nucleotide sequence ID" value="NZ_CP064939.1"/>
</dbReference>
<keyword evidence="1" id="KW-1133">Transmembrane helix</keyword>
<protein>
    <submittedName>
        <fullName evidence="2">FeoB-associated Cys-rich membrane protein</fullName>
    </submittedName>
</protein>
<name>A0A7S9KYH0_9SPHI</name>